<keyword evidence="3" id="KW-1185">Reference proteome</keyword>
<proteinExistence type="predicted"/>
<dbReference type="OrthoDB" id="4733675at2"/>
<sequence length="149" mass="15262">MRRTLVAAGTGLIALGLLTGCGRSTDGTVAMTTEPGPPLTSETTTSRKPVIPGLPEIPGLPDITIPGFPTQGSDTPDVPAPPDALTMTCADYNQLDEATQKAVVNAVLEGDQSILGPDNIEIAKSLADAVCQFLVDSTVREVLLGGPVP</sequence>
<dbReference type="RefSeq" id="WP_083061235.1">
    <property type="nucleotide sequence ID" value="NZ_JACKVM010000001.1"/>
</dbReference>
<reference evidence="2 3" key="1">
    <citation type="submission" date="2017-02" db="EMBL/GenBank/DDBJ databases">
        <title>The new phylogeny of genus Mycobacterium.</title>
        <authorList>
            <person name="Tortoli E."/>
            <person name="Trovato A."/>
            <person name="Cirillo D.M."/>
        </authorList>
    </citation>
    <scope>NUCLEOTIDE SEQUENCE [LARGE SCALE GENOMIC DNA]</scope>
    <source>
        <strain evidence="2 3">DSM 45578</strain>
    </source>
</reference>
<dbReference type="PROSITE" id="PS51257">
    <property type="entry name" value="PROKAR_LIPOPROTEIN"/>
    <property type="match status" value="1"/>
</dbReference>
<organism evidence="2 3">
    <name type="scientific">Mycolicibacterium bacteremicum</name>
    <name type="common">Mycobacterium bacteremicum</name>
    <dbReference type="NCBI Taxonomy" id="564198"/>
    <lineage>
        <taxon>Bacteria</taxon>
        <taxon>Bacillati</taxon>
        <taxon>Actinomycetota</taxon>
        <taxon>Actinomycetes</taxon>
        <taxon>Mycobacteriales</taxon>
        <taxon>Mycobacteriaceae</taxon>
        <taxon>Mycolicibacterium</taxon>
    </lineage>
</organism>
<dbReference type="Proteomes" id="UP000192366">
    <property type="component" value="Unassembled WGS sequence"/>
</dbReference>
<dbReference type="EMBL" id="MVHJ01000027">
    <property type="protein sequence ID" value="ORA02571.1"/>
    <property type="molecule type" value="Genomic_DNA"/>
</dbReference>
<evidence type="ECO:0000256" key="1">
    <source>
        <dbReference type="SAM" id="MobiDB-lite"/>
    </source>
</evidence>
<name>A0A1W9YR54_MYCBA</name>
<dbReference type="STRING" id="564198.BST17_23140"/>
<evidence type="ECO:0000313" key="2">
    <source>
        <dbReference type="EMBL" id="ORA02571.1"/>
    </source>
</evidence>
<gene>
    <name evidence="2" type="ORF">BST17_23140</name>
</gene>
<feature type="region of interest" description="Disordered" evidence="1">
    <location>
        <begin position="30"/>
        <end position="51"/>
    </location>
</feature>
<evidence type="ECO:0000313" key="3">
    <source>
        <dbReference type="Proteomes" id="UP000192366"/>
    </source>
</evidence>
<dbReference type="AlphaFoldDB" id="A0A1W9YR54"/>
<protein>
    <submittedName>
        <fullName evidence="2">Uncharacterized protein</fullName>
    </submittedName>
</protein>
<comment type="caution">
    <text evidence="2">The sequence shown here is derived from an EMBL/GenBank/DDBJ whole genome shotgun (WGS) entry which is preliminary data.</text>
</comment>
<accession>A0A1W9YR54</accession>